<evidence type="ECO:0000259" key="2">
    <source>
        <dbReference type="Pfam" id="PF05678"/>
    </source>
</evidence>
<evidence type="ECO:0000313" key="4">
    <source>
        <dbReference type="Proteomes" id="UP000327013"/>
    </source>
</evidence>
<feature type="region of interest" description="Disordered" evidence="1">
    <location>
        <begin position="149"/>
        <end position="168"/>
    </location>
</feature>
<sequence>MNNTTIPTDRHHQWLPFYDEIDQAAAIDGQLPPPLSHGPTDTTISISSPGAPINTHQLTPKGSVSKVARRRSRASKRTPTTLLNANANNFRALVQQFTGCPSAAISFGNQKGPVNLDFGRGREENQRIISSLMAPFTNNNYDHHHFLQQSQSQQYHHHHQQQQQHQSMYSSGNININASSNVEIADGFALMDDNVSFHHLTMDSFAGDPKSDGFF</sequence>
<evidence type="ECO:0000313" key="3">
    <source>
        <dbReference type="EMBL" id="KAE7995902.1"/>
    </source>
</evidence>
<dbReference type="Pfam" id="PF05678">
    <property type="entry name" value="VQ"/>
    <property type="match status" value="1"/>
</dbReference>
<reference evidence="3 4" key="1">
    <citation type="submission" date="2019-06" db="EMBL/GenBank/DDBJ databases">
        <title>A chromosomal-level reference genome of Carpinus fangiana (Coryloideae, Betulaceae).</title>
        <authorList>
            <person name="Yang X."/>
            <person name="Wang Z."/>
            <person name="Zhang L."/>
            <person name="Hao G."/>
            <person name="Liu J."/>
            <person name="Yang Y."/>
        </authorList>
    </citation>
    <scope>NUCLEOTIDE SEQUENCE [LARGE SCALE GENOMIC DNA]</scope>
    <source>
        <strain evidence="3">Cfa_2016G</strain>
        <tissue evidence="3">Leaf</tissue>
    </source>
</reference>
<dbReference type="PANTHER" id="PTHR33179:SF30">
    <property type="entry name" value="VQ DOMAIN-CONTAINING PROTEIN"/>
    <property type="match status" value="1"/>
</dbReference>
<dbReference type="AlphaFoldDB" id="A0A5N6Q9G1"/>
<dbReference type="Proteomes" id="UP000327013">
    <property type="component" value="Chromosome 1"/>
</dbReference>
<dbReference type="OrthoDB" id="1726347at2759"/>
<feature type="compositionally biased region" description="Polar residues" evidence="1">
    <location>
        <begin position="39"/>
        <end position="62"/>
    </location>
</feature>
<dbReference type="EMBL" id="CM017321">
    <property type="protein sequence ID" value="KAE7995902.1"/>
    <property type="molecule type" value="Genomic_DNA"/>
</dbReference>
<feature type="region of interest" description="Disordered" evidence="1">
    <location>
        <begin position="28"/>
        <end position="76"/>
    </location>
</feature>
<name>A0A5N6Q9G1_9ROSI</name>
<proteinExistence type="predicted"/>
<accession>A0A5N6Q9G1</accession>
<protein>
    <recommendedName>
        <fullName evidence="2">VQ domain-containing protein</fullName>
    </recommendedName>
</protein>
<keyword evidence="4" id="KW-1185">Reference proteome</keyword>
<feature type="compositionally biased region" description="Basic residues" evidence="1">
    <location>
        <begin position="67"/>
        <end position="76"/>
    </location>
</feature>
<evidence type="ECO:0000256" key="1">
    <source>
        <dbReference type="SAM" id="MobiDB-lite"/>
    </source>
</evidence>
<organism evidence="3 4">
    <name type="scientific">Carpinus fangiana</name>
    <dbReference type="NCBI Taxonomy" id="176857"/>
    <lineage>
        <taxon>Eukaryota</taxon>
        <taxon>Viridiplantae</taxon>
        <taxon>Streptophyta</taxon>
        <taxon>Embryophyta</taxon>
        <taxon>Tracheophyta</taxon>
        <taxon>Spermatophyta</taxon>
        <taxon>Magnoliopsida</taxon>
        <taxon>eudicotyledons</taxon>
        <taxon>Gunneridae</taxon>
        <taxon>Pentapetalae</taxon>
        <taxon>rosids</taxon>
        <taxon>fabids</taxon>
        <taxon>Fagales</taxon>
        <taxon>Betulaceae</taxon>
        <taxon>Carpinus</taxon>
    </lineage>
</organism>
<dbReference type="PANTHER" id="PTHR33179">
    <property type="entry name" value="VQ MOTIF-CONTAINING PROTEIN"/>
    <property type="match status" value="1"/>
</dbReference>
<dbReference type="InterPro" id="IPR008889">
    <property type="entry name" value="VQ"/>
</dbReference>
<dbReference type="InterPro" id="IPR039609">
    <property type="entry name" value="VQ_15/22"/>
</dbReference>
<feature type="domain" description="VQ" evidence="2">
    <location>
        <begin position="78"/>
        <end position="103"/>
    </location>
</feature>
<gene>
    <name evidence="3" type="ORF">FH972_000664</name>
</gene>